<dbReference type="CDD" id="cd04301">
    <property type="entry name" value="NAT_SF"/>
    <property type="match status" value="1"/>
</dbReference>
<name>A0A918CAK4_9DEIO</name>
<reference evidence="2" key="1">
    <citation type="journal article" date="2014" name="Int. J. Syst. Evol. Microbiol.">
        <title>Complete genome sequence of Corynebacterium casei LMG S-19264T (=DSM 44701T), isolated from a smear-ripened cheese.</title>
        <authorList>
            <consortium name="US DOE Joint Genome Institute (JGI-PGF)"/>
            <person name="Walter F."/>
            <person name="Albersmeier A."/>
            <person name="Kalinowski J."/>
            <person name="Ruckert C."/>
        </authorList>
    </citation>
    <scope>NUCLEOTIDE SEQUENCE</scope>
    <source>
        <strain evidence="2">JCM 31311</strain>
    </source>
</reference>
<dbReference type="InterPro" id="IPR016181">
    <property type="entry name" value="Acyl_CoA_acyltransferase"/>
</dbReference>
<proteinExistence type="predicted"/>
<dbReference type="PANTHER" id="PTHR31435:SF10">
    <property type="entry name" value="BSR4717 PROTEIN"/>
    <property type="match status" value="1"/>
</dbReference>
<reference evidence="2" key="2">
    <citation type="submission" date="2020-09" db="EMBL/GenBank/DDBJ databases">
        <authorList>
            <person name="Sun Q."/>
            <person name="Ohkuma M."/>
        </authorList>
    </citation>
    <scope>NUCLEOTIDE SEQUENCE</scope>
    <source>
        <strain evidence="2">JCM 31311</strain>
    </source>
</reference>
<dbReference type="AlphaFoldDB" id="A0A918CAK4"/>
<keyword evidence="3" id="KW-1185">Reference proteome</keyword>
<sequence>MDVKNDTQKNQYELKTPEGMAVAVYRPVGTHAIMFTHTEVPEALEGQGIGSKLVKAALEDVKAQGKMVIPMCPFVAGYISQHHEYLDLVDPVQRGALNIS</sequence>
<evidence type="ECO:0000313" key="2">
    <source>
        <dbReference type="EMBL" id="GGR14495.1"/>
    </source>
</evidence>
<dbReference type="Gene3D" id="3.40.630.30">
    <property type="match status" value="1"/>
</dbReference>
<dbReference type="InterPro" id="IPR031165">
    <property type="entry name" value="GNAT_YJDJ"/>
</dbReference>
<accession>A0A918CAK4</accession>
<protein>
    <submittedName>
        <fullName evidence="2">N-acetyltransferase</fullName>
    </submittedName>
</protein>
<evidence type="ECO:0000313" key="3">
    <source>
        <dbReference type="Proteomes" id="UP000603865"/>
    </source>
</evidence>
<organism evidence="2 3">
    <name type="scientific">Deinococcus ruber</name>
    <dbReference type="NCBI Taxonomy" id="1848197"/>
    <lineage>
        <taxon>Bacteria</taxon>
        <taxon>Thermotogati</taxon>
        <taxon>Deinococcota</taxon>
        <taxon>Deinococci</taxon>
        <taxon>Deinococcales</taxon>
        <taxon>Deinococcaceae</taxon>
        <taxon>Deinococcus</taxon>
    </lineage>
</organism>
<dbReference type="RefSeq" id="WP_189091248.1">
    <property type="nucleotide sequence ID" value="NZ_BMQL01000017.1"/>
</dbReference>
<dbReference type="PANTHER" id="PTHR31435">
    <property type="entry name" value="PROTEIN NATD1"/>
    <property type="match status" value="1"/>
</dbReference>
<dbReference type="Pfam" id="PF14542">
    <property type="entry name" value="Acetyltransf_CG"/>
    <property type="match status" value="1"/>
</dbReference>
<dbReference type="PROSITE" id="PS51729">
    <property type="entry name" value="GNAT_YJDJ"/>
    <property type="match status" value="1"/>
</dbReference>
<evidence type="ECO:0000259" key="1">
    <source>
        <dbReference type="PROSITE" id="PS51729"/>
    </source>
</evidence>
<dbReference type="EMBL" id="BMQL01000017">
    <property type="protein sequence ID" value="GGR14495.1"/>
    <property type="molecule type" value="Genomic_DNA"/>
</dbReference>
<dbReference type="InterPro" id="IPR045057">
    <property type="entry name" value="Gcn5-rel_NAT"/>
</dbReference>
<dbReference type="Proteomes" id="UP000603865">
    <property type="component" value="Unassembled WGS sequence"/>
</dbReference>
<gene>
    <name evidence="2" type="ORF">GCM10008957_29120</name>
</gene>
<feature type="domain" description="N-acetyltransferase" evidence="1">
    <location>
        <begin position="4"/>
        <end position="90"/>
    </location>
</feature>
<comment type="caution">
    <text evidence="2">The sequence shown here is derived from an EMBL/GenBank/DDBJ whole genome shotgun (WGS) entry which is preliminary data.</text>
</comment>
<dbReference type="SUPFAM" id="SSF55729">
    <property type="entry name" value="Acyl-CoA N-acyltransferases (Nat)"/>
    <property type="match status" value="1"/>
</dbReference>